<evidence type="ECO:0000313" key="1">
    <source>
        <dbReference type="EMBL" id="PZL70109.1"/>
    </source>
</evidence>
<proteinExistence type="predicted"/>
<organism evidence="1 2">
    <name type="scientific">Enterococcus plantarum</name>
    <dbReference type="NCBI Taxonomy" id="1077675"/>
    <lineage>
        <taxon>Bacteria</taxon>
        <taxon>Bacillati</taxon>
        <taxon>Bacillota</taxon>
        <taxon>Bacilli</taxon>
        <taxon>Lactobacillales</taxon>
        <taxon>Enterococcaceae</taxon>
        <taxon>Enterococcus</taxon>
    </lineage>
</organism>
<name>A0A2W4BE63_9ENTE</name>
<gene>
    <name evidence="1" type="ORF">CI088_15790</name>
</gene>
<evidence type="ECO:0000313" key="2">
    <source>
        <dbReference type="Proteomes" id="UP000249828"/>
    </source>
</evidence>
<comment type="caution">
    <text evidence="1">The sequence shown here is derived from an EMBL/GenBank/DDBJ whole genome shotgun (WGS) entry which is preliminary data.</text>
</comment>
<dbReference type="RefSeq" id="WP_111248858.1">
    <property type="nucleotide sequence ID" value="NZ_PIEU01000124.1"/>
</dbReference>
<reference evidence="1 2" key="1">
    <citation type="submission" date="2017-11" db="EMBL/GenBank/DDBJ databases">
        <title>Draft genome sequence of Enterococcus plantarum TRW2 strain isolated from lettuce.</title>
        <authorList>
            <person name="Kim E.B."/>
            <person name="Marco M.L."/>
            <person name="Williams T.R."/>
            <person name="You I.H."/>
        </authorList>
    </citation>
    <scope>NUCLEOTIDE SEQUENCE [LARGE SCALE GENOMIC DNA]</scope>
    <source>
        <strain evidence="1 2">TRW2</strain>
    </source>
</reference>
<protein>
    <submittedName>
        <fullName evidence="1">Uncharacterized protein</fullName>
    </submittedName>
</protein>
<dbReference type="Proteomes" id="UP000249828">
    <property type="component" value="Unassembled WGS sequence"/>
</dbReference>
<sequence length="109" mass="12988">MNKRQQKKQFKKALDVLNDVELYESDYESEGVLYILIEDDEHHREILKEFCGLLGINKNKFIAACSLDVEDDYFDLVNIWLFIKEPKGYTTYHSPSDGFKLNRYDERNE</sequence>
<dbReference type="EMBL" id="PIEU01000124">
    <property type="protein sequence ID" value="PZL70109.1"/>
    <property type="molecule type" value="Genomic_DNA"/>
</dbReference>
<accession>A0A2W4BE63</accession>
<dbReference type="AlphaFoldDB" id="A0A2W4BE63"/>
<keyword evidence="2" id="KW-1185">Reference proteome</keyword>